<accession>T1ATE8</accession>
<evidence type="ECO:0000256" key="2">
    <source>
        <dbReference type="ARBA" id="ARBA00022448"/>
    </source>
</evidence>
<evidence type="ECO:0000256" key="9">
    <source>
        <dbReference type="ARBA" id="ARBA00023237"/>
    </source>
</evidence>
<evidence type="ECO:0000256" key="6">
    <source>
        <dbReference type="ARBA" id="ARBA00023065"/>
    </source>
</evidence>
<dbReference type="Gene3D" id="2.40.170.20">
    <property type="entry name" value="TonB-dependent receptor, beta-barrel domain"/>
    <property type="match status" value="1"/>
</dbReference>
<evidence type="ECO:0000256" key="8">
    <source>
        <dbReference type="ARBA" id="ARBA00023136"/>
    </source>
</evidence>
<keyword evidence="9" id="KW-0998">Cell outer membrane</keyword>
<evidence type="ECO:0000256" key="7">
    <source>
        <dbReference type="ARBA" id="ARBA00023077"/>
    </source>
</evidence>
<comment type="caution">
    <text evidence="11">The sequence shown here is derived from an EMBL/GenBank/DDBJ whole genome shotgun (WGS) entry which is preliminary data.</text>
</comment>
<dbReference type="GO" id="GO:0009279">
    <property type="term" value="C:cell outer membrane"/>
    <property type="evidence" value="ECO:0007669"/>
    <property type="project" value="UniProtKB-SubCell"/>
</dbReference>
<comment type="subcellular location">
    <subcellularLocation>
        <location evidence="1">Cell outer membrane</location>
        <topology evidence="1">Multi-pass membrane protein</topology>
    </subcellularLocation>
</comment>
<dbReference type="InterPro" id="IPR039426">
    <property type="entry name" value="TonB-dep_rcpt-like"/>
</dbReference>
<evidence type="ECO:0000256" key="3">
    <source>
        <dbReference type="ARBA" id="ARBA00022496"/>
    </source>
</evidence>
<dbReference type="InterPro" id="IPR036942">
    <property type="entry name" value="Beta-barrel_TonB_sf"/>
</dbReference>
<dbReference type="AlphaFoldDB" id="T1ATE8"/>
<keyword evidence="4" id="KW-0812">Transmembrane</keyword>
<dbReference type="PANTHER" id="PTHR32552">
    <property type="entry name" value="FERRICHROME IRON RECEPTOR-RELATED"/>
    <property type="match status" value="1"/>
</dbReference>
<keyword evidence="2" id="KW-0813">Transport</keyword>
<keyword evidence="7" id="KW-0798">TonB box</keyword>
<sequence>TAGVFAYYDKNHNNYGQVLGLGKTLAFALNDQYVTNDTTSLAAYAQGSYKVTQALTLTLGGRVTNEIKGVTAHPNQLGLGYDTAQIQAAGYPTHLKTTQFTPRLAVQYHFGPNLMVFASATKGFQGGGWNGLTGSNPIDFNSFRPETVWSYETGWRSTPTDRLRLNATFFYEDV</sequence>
<dbReference type="Pfam" id="PF00593">
    <property type="entry name" value="TonB_dep_Rec_b-barrel"/>
    <property type="match status" value="1"/>
</dbReference>
<evidence type="ECO:0000256" key="4">
    <source>
        <dbReference type="ARBA" id="ARBA00022692"/>
    </source>
</evidence>
<reference evidence="11" key="2">
    <citation type="journal article" date="2014" name="ISME J.">
        <title>Microbial stratification in low pH oxic and suboxic macroscopic growths along an acid mine drainage.</title>
        <authorList>
            <person name="Mendez-Garcia C."/>
            <person name="Mesa V."/>
            <person name="Sprenger R.R."/>
            <person name="Richter M."/>
            <person name="Diez M.S."/>
            <person name="Solano J."/>
            <person name="Bargiela R."/>
            <person name="Golyshina O.V."/>
            <person name="Manteca A."/>
            <person name="Ramos J.L."/>
            <person name="Gallego J.R."/>
            <person name="Llorente I."/>
            <person name="Martins Dos Santos V.A."/>
            <person name="Jensen O.N."/>
            <person name="Pelaez A.I."/>
            <person name="Sanchez J."/>
            <person name="Ferrer M."/>
        </authorList>
    </citation>
    <scope>NUCLEOTIDE SEQUENCE</scope>
</reference>
<keyword evidence="5" id="KW-0408">Iron</keyword>
<dbReference type="EMBL" id="AUZZ01001598">
    <property type="protein sequence ID" value="EQD63851.1"/>
    <property type="molecule type" value="Genomic_DNA"/>
</dbReference>
<feature type="non-terminal residue" evidence="11">
    <location>
        <position position="1"/>
    </location>
</feature>
<keyword evidence="8" id="KW-0472">Membrane</keyword>
<reference evidence="11" key="1">
    <citation type="submission" date="2013-08" db="EMBL/GenBank/DDBJ databases">
        <authorList>
            <person name="Mendez C."/>
            <person name="Richter M."/>
            <person name="Ferrer M."/>
            <person name="Sanchez J."/>
        </authorList>
    </citation>
    <scope>NUCLEOTIDE SEQUENCE</scope>
</reference>
<dbReference type="GO" id="GO:0006826">
    <property type="term" value="P:iron ion transport"/>
    <property type="evidence" value="ECO:0007669"/>
    <property type="project" value="UniProtKB-KW"/>
</dbReference>
<evidence type="ECO:0000259" key="10">
    <source>
        <dbReference type="Pfam" id="PF00593"/>
    </source>
</evidence>
<evidence type="ECO:0000313" key="11">
    <source>
        <dbReference type="EMBL" id="EQD63851.1"/>
    </source>
</evidence>
<protein>
    <submittedName>
        <fullName evidence="11">TonB-dependent receptor, beta-barrel domain protein</fullName>
    </submittedName>
</protein>
<proteinExistence type="predicted"/>
<keyword evidence="6" id="KW-0406">Ion transport</keyword>
<evidence type="ECO:0000256" key="1">
    <source>
        <dbReference type="ARBA" id="ARBA00004571"/>
    </source>
</evidence>
<organism evidence="11">
    <name type="scientific">mine drainage metagenome</name>
    <dbReference type="NCBI Taxonomy" id="410659"/>
    <lineage>
        <taxon>unclassified sequences</taxon>
        <taxon>metagenomes</taxon>
        <taxon>ecological metagenomes</taxon>
    </lineage>
</organism>
<gene>
    <name evidence="11" type="ORF">B2A_02330</name>
</gene>
<dbReference type="SUPFAM" id="SSF56935">
    <property type="entry name" value="Porins"/>
    <property type="match status" value="1"/>
</dbReference>
<evidence type="ECO:0000256" key="5">
    <source>
        <dbReference type="ARBA" id="ARBA00023004"/>
    </source>
</evidence>
<dbReference type="PANTHER" id="PTHR32552:SF81">
    <property type="entry name" value="TONB-DEPENDENT OUTER MEMBRANE RECEPTOR"/>
    <property type="match status" value="1"/>
</dbReference>
<name>T1ATE8_9ZZZZ</name>
<feature type="domain" description="TonB-dependent receptor-like beta-barrel" evidence="10">
    <location>
        <begin position="8"/>
        <end position="173"/>
    </location>
</feature>
<dbReference type="InterPro" id="IPR000531">
    <property type="entry name" value="Beta-barrel_TonB"/>
</dbReference>
<keyword evidence="3" id="KW-0410">Iron transport</keyword>
<keyword evidence="11" id="KW-0675">Receptor</keyword>
<feature type="non-terminal residue" evidence="11">
    <location>
        <position position="174"/>
    </location>
</feature>